<dbReference type="InterPro" id="IPR000569">
    <property type="entry name" value="HECT_dom"/>
</dbReference>
<dbReference type="InterPro" id="IPR035983">
    <property type="entry name" value="Hect_E3_ubiquitin_ligase"/>
</dbReference>
<dbReference type="FunFam" id="2.20.70.10:FF:000005">
    <property type="entry name" value="E3 ubiquitin-protein ligase"/>
    <property type="match status" value="1"/>
</dbReference>
<dbReference type="GO" id="GO:0043161">
    <property type="term" value="P:proteasome-mediated ubiquitin-dependent protein catabolic process"/>
    <property type="evidence" value="ECO:0007669"/>
    <property type="project" value="TreeGrafter"/>
</dbReference>
<keyword evidence="7" id="KW-0914">Notch signaling pathway</keyword>
<keyword evidence="5" id="KW-0677">Repeat</keyword>
<feature type="compositionally biased region" description="Pro residues" evidence="8">
    <location>
        <begin position="218"/>
        <end position="231"/>
    </location>
</feature>
<dbReference type="Gene3D" id="2.60.40.150">
    <property type="entry name" value="C2 domain"/>
    <property type="match status" value="1"/>
</dbReference>
<dbReference type="PROSITE" id="PS50004">
    <property type="entry name" value="C2"/>
    <property type="match status" value="1"/>
</dbReference>
<dbReference type="AlphaFoldDB" id="A0A7R8WFI9"/>
<dbReference type="InterPro" id="IPR001202">
    <property type="entry name" value="WW_dom"/>
</dbReference>
<evidence type="ECO:0000256" key="3">
    <source>
        <dbReference type="ARBA" id="ARBA00012485"/>
    </source>
</evidence>
<feature type="region of interest" description="Disordered" evidence="8">
    <location>
        <begin position="1"/>
        <end position="23"/>
    </location>
</feature>
<comment type="catalytic activity">
    <reaction evidence="1">
        <text>S-ubiquitinyl-[E2 ubiquitin-conjugating enzyme]-L-cysteine + [acceptor protein]-L-lysine = [E2 ubiquitin-conjugating enzyme]-L-cysteine + N(6)-ubiquitinyl-[acceptor protein]-L-lysine.</text>
        <dbReference type="EC" id="2.3.2.26"/>
    </reaction>
</comment>
<feature type="region of interest" description="Disordered" evidence="8">
    <location>
        <begin position="295"/>
        <end position="426"/>
    </location>
</feature>
<dbReference type="GO" id="GO:0005112">
    <property type="term" value="F:Notch binding"/>
    <property type="evidence" value="ECO:0007669"/>
    <property type="project" value="UniProtKB-ARBA"/>
</dbReference>
<comment type="pathway">
    <text evidence="2">Protein modification; protein ubiquitination.</text>
</comment>
<dbReference type="Gene3D" id="3.30.2410.10">
    <property type="entry name" value="Hect, E3 ligase catalytic domain"/>
    <property type="match status" value="1"/>
</dbReference>
<dbReference type="Gene3D" id="3.90.1750.10">
    <property type="entry name" value="Hect, E3 ligase catalytic domains"/>
    <property type="match status" value="1"/>
</dbReference>
<dbReference type="SUPFAM" id="SSF49562">
    <property type="entry name" value="C2 domain (Calcium/lipid-binding domain, CaLB)"/>
    <property type="match status" value="1"/>
</dbReference>
<dbReference type="Pfam" id="PF00397">
    <property type="entry name" value="WW"/>
    <property type="match status" value="3"/>
</dbReference>
<dbReference type="EMBL" id="OB661517">
    <property type="protein sequence ID" value="CAD7228394.1"/>
    <property type="molecule type" value="Genomic_DNA"/>
</dbReference>
<dbReference type="InterPro" id="IPR036020">
    <property type="entry name" value="WW_dom_sf"/>
</dbReference>
<dbReference type="SMART" id="SM00119">
    <property type="entry name" value="HECTc"/>
    <property type="match status" value="1"/>
</dbReference>
<dbReference type="GO" id="GO:0045746">
    <property type="term" value="P:negative regulation of Notch signaling pathway"/>
    <property type="evidence" value="ECO:0007669"/>
    <property type="project" value="UniProtKB-ARBA"/>
</dbReference>
<evidence type="ECO:0000256" key="8">
    <source>
        <dbReference type="SAM" id="MobiDB-lite"/>
    </source>
</evidence>
<feature type="compositionally biased region" description="Low complexity" evidence="8">
    <location>
        <begin position="390"/>
        <end position="407"/>
    </location>
</feature>
<sequence length="952" mass="106857">MDVGNHASGLPPPPPPPASFSRNHHQWHQLGVRIEEAGLHNVGYGLRDPRTYVEIWIDGKFSKKTDIAKGSTNPKYNEDFSILVTPFSRVEFRVKSRGTFTKDTLIGTCTVDIYGSLKKHGGVISQRVLKPSLIRDGARNVGELRIVVDGMRVEMEGLRPHHYRRNGSTSSHASVTLVAAGDSQGSGGVVSSSTAVSPSSSSNHVPGSKLNSHASPAPNIPPKPKRPPPPVLAGLTSSSSTNHRSSVVLTDSSSCPSPTTNHAHPAVAVISSSIPVIPATKTSIASTNGESSAVSCEKVHRSSSSSHHSAEASSVQVTPTSPSTQPVVPDYKSTTSWTNGAAGATASSSSPPPPHSSSPTLASTSSKSKPEVKKTKSTDNGEAESEGKNSASTPSGSSRRSGERLAATSADSPSSGVEEPLPRGWEIRHDTRGRRYYVDHNTKSTSWERPMPLPSGWEIGIDSRGRTYYVDHNTKTTTWQRPNAESLRTYQQWQGERSRIRSEASQRFLYPDTPQVLPTGEPVDDGLGPLPEGWERRVQAGGRVYFVNHKNKTTQWEDPRTQGLAPPTAPVAYERSLRWALNHFRYLCHSNILSGLLRIVVTRQNLFEQSFHQIMRLEAFQLRRRLYVMFKGEEGLDYGGVAREWFFLLSHEVLNPMYCLFEYANPEHTLLQINPASNINPDHLLYFRFIGRFIAMALYHRNFIYSGFTLPFYKQMLGKKLVLKDLESVDPEFYQSLKWILDNNIDECDLEMYFTADFECLGKVTQHDLKPNGASIRVTQENKEEYVQLMMEWRMTRGKDEQTKAFLDGFNEVVPLEWLKYFDERELQLLLCGMQEIDVEDWKRNTILRHYSENSKQILWFWQFVRELDNEKRARLLQFVTGSCQVPYGGFAMLMGSNSLQRFCIERVGKETWLPRSHTCFNRLDLPPYKSYDQLKEKLLYAIEQTEGFGQE</sequence>
<dbReference type="Gene3D" id="2.20.70.10">
    <property type="match status" value="2"/>
</dbReference>
<evidence type="ECO:0000256" key="2">
    <source>
        <dbReference type="ARBA" id="ARBA00004906"/>
    </source>
</evidence>
<organism evidence="9">
    <name type="scientific">Cyprideis torosa</name>
    <dbReference type="NCBI Taxonomy" id="163714"/>
    <lineage>
        <taxon>Eukaryota</taxon>
        <taxon>Metazoa</taxon>
        <taxon>Ecdysozoa</taxon>
        <taxon>Arthropoda</taxon>
        <taxon>Crustacea</taxon>
        <taxon>Oligostraca</taxon>
        <taxon>Ostracoda</taxon>
        <taxon>Podocopa</taxon>
        <taxon>Podocopida</taxon>
        <taxon>Cytherocopina</taxon>
        <taxon>Cytheroidea</taxon>
        <taxon>Cytherideidae</taxon>
        <taxon>Cyprideis</taxon>
    </lineage>
</organism>
<dbReference type="CDD" id="cd00078">
    <property type="entry name" value="HECTc"/>
    <property type="match status" value="1"/>
</dbReference>
<dbReference type="SMART" id="SM00239">
    <property type="entry name" value="C2"/>
    <property type="match status" value="1"/>
</dbReference>
<dbReference type="FunFam" id="3.30.2160.10:FF:000003">
    <property type="entry name" value="E3 ubiquitin-protein ligase"/>
    <property type="match status" value="1"/>
</dbReference>
<dbReference type="PANTHER" id="PTHR11254:SF429">
    <property type="entry name" value="E3 UBIQUITIN-PROTEIN LIGASE SU(DX)"/>
    <property type="match status" value="1"/>
</dbReference>
<dbReference type="OrthoDB" id="423283at2759"/>
<reference evidence="9" key="1">
    <citation type="submission" date="2020-11" db="EMBL/GenBank/DDBJ databases">
        <authorList>
            <person name="Tran Van P."/>
        </authorList>
    </citation>
    <scope>NUCLEOTIDE SEQUENCE</scope>
</reference>
<evidence type="ECO:0000256" key="4">
    <source>
        <dbReference type="ARBA" id="ARBA00022679"/>
    </source>
</evidence>
<evidence type="ECO:0000256" key="5">
    <source>
        <dbReference type="ARBA" id="ARBA00022737"/>
    </source>
</evidence>
<dbReference type="InterPro" id="IPR035892">
    <property type="entry name" value="C2_domain_sf"/>
</dbReference>
<dbReference type="Pfam" id="PF00632">
    <property type="entry name" value="HECT"/>
    <property type="match status" value="1"/>
</dbReference>
<dbReference type="SUPFAM" id="SSF51045">
    <property type="entry name" value="WW domain"/>
    <property type="match status" value="3"/>
</dbReference>
<dbReference type="GO" id="GO:0005737">
    <property type="term" value="C:cytoplasm"/>
    <property type="evidence" value="ECO:0007669"/>
    <property type="project" value="UniProtKB-ARBA"/>
</dbReference>
<dbReference type="PIRSF" id="PIRSF001569">
    <property type="entry name" value="E3_ub_ligase_SMURF1"/>
    <property type="match status" value="1"/>
</dbReference>
<keyword evidence="6" id="KW-0833">Ubl conjugation pathway</keyword>
<feature type="compositionally biased region" description="Low complexity" evidence="8">
    <location>
        <begin position="237"/>
        <end position="246"/>
    </location>
</feature>
<dbReference type="Pfam" id="PF00168">
    <property type="entry name" value="C2"/>
    <property type="match status" value="1"/>
</dbReference>
<dbReference type="PROSITE" id="PS50237">
    <property type="entry name" value="HECT"/>
    <property type="match status" value="1"/>
</dbReference>
<dbReference type="SUPFAM" id="SSF56204">
    <property type="entry name" value="Hect, E3 ligase catalytic domain"/>
    <property type="match status" value="1"/>
</dbReference>
<evidence type="ECO:0000256" key="6">
    <source>
        <dbReference type="ARBA" id="ARBA00022786"/>
    </source>
</evidence>
<feature type="compositionally biased region" description="Low complexity" evidence="8">
    <location>
        <begin position="357"/>
        <end position="367"/>
    </location>
</feature>
<dbReference type="PROSITE" id="PS01159">
    <property type="entry name" value="WW_DOMAIN_1"/>
    <property type="match status" value="3"/>
</dbReference>
<feature type="compositionally biased region" description="Polar residues" evidence="8">
    <location>
        <begin position="247"/>
        <end position="261"/>
    </location>
</feature>
<feature type="region of interest" description="Disordered" evidence="8">
    <location>
        <begin position="181"/>
        <end position="261"/>
    </location>
</feature>
<evidence type="ECO:0000256" key="7">
    <source>
        <dbReference type="ARBA" id="ARBA00022976"/>
    </source>
</evidence>
<feature type="compositionally biased region" description="Low complexity" evidence="8">
    <location>
        <begin position="302"/>
        <end position="349"/>
    </location>
</feature>
<dbReference type="GO" id="GO:0045879">
    <property type="term" value="P:negative regulation of smoothened signaling pathway"/>
    <property type="evidence" value="ECO:0007669"/>
    <property type="project" value="UniProtKB-ARBA"/>
</dbReference>
<keyword evidence="4" id="KW-0808">Transferase</keyword>
<dbReference type="GO" id="GO:0016567">
    <property type="term" value="P:protein ubiquitination"/>
    <property type="evidence" value="ECO:0007669"/>
    <property type="project" value="UniProtKB-UniPathway"/>
</dbReference>
<feature type="compositionally biased region" description="Basic and acidic residues" evidence="8">
    <location>
        <begin position="368"/>
        <end position="379"/>
    </location>
</feature>
<dbReference type="FunFam" id="3.90.1750.10:FF:000026">
    <property type="entry name" value="E3 ubiquitin-protein ligase HACE1"/>
    <property type="match status" value="1"/>
</dbReference>
<accession>A0A7R8WFI9</accession>
<gene>
    <name evidence="9" type="ORF">CTOB1V02_LOCUS6277</name>
</gene>
<evidence type="ECO:0000256" key="1">
    <source>
        <dbReference type="ARBA" id="ARBA00000885"/>
    </source>
</evidence>
<dbReference type="GO" id="GO:0031623">
    <property type="term" value="P:receptor internalization"/>
    <property type="evidence" value="ECO:0007669"/>
    <property type="project" value="UniProtKB-ARBA"/>
</dbReference>
<dbReference type="PROSITE" id="PS50020">
    <property type="entry name" value="WW_DOMAIN_2"/>
    <property type="match status" value="3"/>
</dbReference>
<dbReference type="FunFam" id="3.30.2410.10:FF:000002">
    <property type="entry name" value="E3 ubiquitin-protein ligase HECW2"/>
    <property type="match status" value="1"/>
</dbReference>
<dbReference type="GO" id="GO:0061630">
    <property type="term" value="F:ubiquitin protein ligase activity"/>
    <property type="evidence" value="ECO:0007669"/>
    <property type="project" value="UniProtKB-EC"/>
</dbReference>
<dbReference type="CDD" id="cd00201">
    <property type="entry name" value="WW"/>
    <property type="match status" value="3"/>
</dbReference>
<name>A0A7R8WFI9_9CRUS</name>
<dbReference type="GO" id="GO:0007219">
    <property type="term" value="P:Notch signaling pathway"/>
    <property type="evidence" value="ECO:0007669"/>
    <property type="project" value="UniProtKB-KW"/>
</dbReference>
<dbReference type="Gene3D" id="3.30.2160.10">
    <property type="entry name" value="Hect, E3 ligase catalytic domain"/>
    <property type="match status" value="1"/>
</dbReference>
<evidence type="ECO:0000313" key="9">
    <source>
        <dbReference type="EMBL" id="CAD7228394.1"/>
    </source>
</evidence>
<dbReference type="PANTHER" id="PTHR11254">
    <property type="entry name" value="HECT DOMAIN UBIQUITIN-PROTEIN LIGASE"/>
    <property type="match status" value="1"/>
</dbReference>
<dbReference type="FunFam" id="3.90.1750.10:FF:000079">
    <property type="entry name" value="E3 ubiquitin-protein ligase"/>
    <property type="match status" value="1"/>
</dbReference>
<dbReference type="UniPathway" id="UPA00143"/>
<proteinExistence type="predicted"/>
<dbReference type="EC" id="2.3.2.26" evidence="3"/>
<dbReference type="SMART" id="SM00456">
    <property type="entry name" value="WW"/>
    <property type="match status" value="3"/>
</dbReference>
<feature type="compositionally biased region" description="Low complexity" evidence="8">
    <location>
        <begin position="181"/>
        <end position="208"/>
    </location>
</feature>
<dbReference type="InterPro" id="IPR024928">
    <property type="entry name" value="E3_ub_ligase_SMURF1"/>
</dbReference>
<protein>
    <recommendedName>
        <fullName evidence="3">HECT-type E3 ubiquitin transferase</fullName>
        <ecNumber evidence="3">2.3.2.26</ecNumber>
    </recommendedName>
</protein>
<dbReference type="InterPro" id="IPR000008">
    <property type="entry name" value="C2_dom"/>
</dbReference>
<dbReference type="InterPro" id="IPR050409">
    <property type="entry name" value="E3_ubiq-protein_ligase"/>
</dbReference>